<keyword evidence="2" id="KW-1185">Reference proteome</keyword>
<dbReference type="OrthoDB" id="4566672at2"/>
<gene>
    <name evidence="1" type="ORF">AWC04_12770</name>
</gene>
<organism evidence="1 2">
    <name type="scientific">Mycolicibacterium fallax</name>
    <name type="common">Mycobacterium fallax</name>
    <dbReference type="NCBI Taxonomy" id="1793"/>
    <lineage>
        <taxon>Bacteria</taxon>
        <taxon>Bacillati</taxon>
        <taxon>Actinomycetota</taxon>
        <taxon>Actinomycetes</taxon>
        <taxon>Mycobacteriales</taxon>
        <taxon>Mycobacteriaceae</taxon>
        <taxon>Mycolicibacterium</taxon>
    </lineage>
</organism>
<name>A0A1X1R946_MYCFA</name>
<dbReference type="AlphaFoldDB" id="A0A1X1R946"/>
<proteinExistence type="predicted"/>
<comment type="caution">
    <text evidence="1">The sequence shown here is derived from an EMBL/GenBank/DDBJ whole genome shotgun (WGS) entry which is preliminary data.</text>
</comment>
<sequence length="182" mass="19528">MSLVELAGRRYLVARAARVTGDASWWVFVVGVLIAEIYSFGLPRRYADYEESIFGVGLGQSDFGWTAYQPLTDQPSPVIDFFYSANAVASAAAFALVLTMIAAVVEAVAVGRWPVGVAGILAPVAGAGIILATLHYRHGLDLWLNLTVVFVLVLVGVAVREVWVRGWAPRPQRAISPDPGDG</sequence>
<dbReference type="EMBL" id="LQOJ01000043">
    <property type="protein sequence ID" value="ORV01674.1"/>
    <property type="molecule type" value="Genomic_DNA"/>
</dbReference>
<dbReference type="STRING" id="1793.AWC04_12770"/>
<dbReference type="Proteomes" id="UP000193484">
    <property type="component" value="Unassembled WGS sequence"/>
</dbReference>
<reference evidence="1 2" key="1">
    <citation type="submission" date="2016-01" db="EMBL/GenBank/DDBJ databases">
        <title>The new phylogeny of the genus Mycobacterium.</title>
        <authorList>
            <person name="Tarcisio F."/>
            <person name="Conor M."/>
            <person name="Antonella G."/>
            <person name="Elisabetta G."/>
            <person name="Giulia F.S."/>
            <person name="Sara T."/>
            <person name="Anna F."/>
            <person name="Clotilde B."/>
            <person name="Roberto B."/>
            <person name="Veronica D.S."/>
            <person name="Fabio R."/>
            <person name="Monica P."/>
            <person name="Olivier J."/>
            <person name="Enrico T."/>
            <person name="Nicola S."/>
        </authorList>
    </citation>
    <scope>NUCLEOTIDE SEQUENCE [LARGE SCALE GENOMIC DNA]</scope>
    <source>
        <strain evidence="1 2">DSM 44179</strain>
    </source>
</reference>
<accession>A0A1X1R946</accession>
<evidence type="ECO:0000313" key="2">
    <source>
        <dbReference type="Proteomes" id="UP000193484"/>
    </source>
</evidence>
<protein>
    <submittedName>
        <fullName evidence="1">Uncharacterized protein</fullName>
    </submittedName>
</protein>
<evidence type="ECO:0000313" key="1">
    <source>
        <dbReference type="EMBL" id="ORV01674.1"/>
    </source>
</evidence>